<feature type="domain" description="Protease Do-like PDZ" evidence="5">
    <location>
        <begin position="317"/>
        <end position="423"/>
    </location>
</feature>
<keyword evidence="4" id="KW-0720">Serine protease</keyword>
<evidence type="ECO:0000256" key="4">
    <source>
        <dbReference type="ARBA" id="ARBA00022825"/>
    </source>
</evidence>
<dbReference type="AlphaFoldDB" id="A0A813JND6"/>
<dbReference type="Pfam" id="PF13365">
    <property type="entry name" value="Trypsin_2"/>
    <property type="match status" value="1"/>
</dbReference>
<accession>A0A813JND6</accession>
<keyword evidence="3" id="KW-0378">Hydrolase</keyword>
<dbReference type="SUPFAM" id="SSF50156">
    <property type="entry name" value="PDZ domain-like"/>
    <property type="match status" value="1"/>
</dbReference>
<evidence type="ECO:0000256" key="2">
    <source>
        <dbReference type="ARBA" id="ARBA00022670"/>
    </source>
</evidence>
<dbReference type="PANTHER" id="PTHR45980:SF9">
    <property type="entry name" value="PROTEASE DO-LIKE 10, MITOCHONDRIAL-RELATED"/>
    <property type="match status" value="1"/>
</dbReference>
<gene>
    <name evidence="6" type="ORF">PGLA2088_LOCUS23207</name>
</gene>
<dbReference type="Proteomes" id="UP000626109">
    <property type="component" value="Unassembled WGS sequence"/>
</dbReference>
<evidence type="ECO:0000256" key="1">
    <source>
        <dbReference type="ARBA" id="ARBA00010541"/>
    </source>
</evidence>
<organism evidence="6 7">
    <name type="scientific">Polarella glacialis</name>
    <name type="common">Dinoflagellate</name>
    <dbReference type="NCBI Taxonomy" id="89957"/>
    <lineage>
        <taxon>Eukaryota</taxon>
        <taxon>Sar</taxon>
        <taxon>Alveolata</taxon>
        <taxon>Dinophyceae</taxon>
        <taxon>Suessiales</taxon>
        <taxon>Suessiaceae</taxon>
        <taxon>Polarella</taxon>
    </lineage>
</organism>
<dbReference type="InterPro" id="IPR001940">
    <property type="entry name" value="Peptidase_S1C"/>
</dbReference>
<dbReference type="Gene3D" id="2.40.10.120">
    <property type="match status" value="1"/>
</dbReference>
<keyword evidence="2" id="KW-0645">Protease</keyword>
<dbReference type="InterPro" id="IPR041517">
    <property type="entry name" value="DEGP_PDZ"/>
</dbReference>
<dbReference type="Pfam" id="PF17815">
    <property type="entry name" value="PDZ_3"/>
    <property type="match status" value="1"/>
</dbReference>
<reference evidence="6" key="1">
    <citation type="submission" date="2021-02" db="EMBL/GenBank/DDBJ databases">
        <authorList>
            <person name="Dougan E. K."/>
            <person name="Rhodes N."/>
            <person name="Thang M."/>
            <person name="Chan C."/>
        </authorList>
    </citation>
    <scope>NUCLEOTIDE SEQUENCE</scope>
</reference>
<dbReference type="EMBL" id="CAJNNW010026135">
    <property type="protein sequence ID" value="CAE8682954.1"/>
    <property type="molecule type" value="Genomic_DNA"/>
</dbReference>
<dbReference type="Gene3D" id="3.20.190.20">
    <property type="match status" value="1"/>
</dbReference>
<dbReference type="PANTHER" id="PTHR45980">
    <property type="match status" value="1"/>
</dbReference>
<evidence type="ECO:0000256" key="3">
    <source>
        <dbReference type="ARBA" id="ARBA00022801"/>
    </source>
</evidence>
<sequence length="476" mass="52131">MPWQAGVVESSTGSGAVIELPGRAGSNGILTAAHVVANARFLQLQRSSDRFSSERSQARVAAICHEIDLALLVPEGEESWAEMKPLAVASADRLPQIFDRVRVCYPVGGNACSVTEGVVSRIEVQEYSHSLRPALALTVDAAINSGNSGGPLLDARTGEIVGVAFQKLVAQGVELQGHAVPAPLICQFLRQVAAAASLTLGRSSQYTLEVCCDFQTLEPLALRRSLGKKVFKQWVLVFLKQKKQCLDMFELRSGDVLLTFDGLSLDSSGFCKVLGQRLHFAAARDLRGVGEVVQLTVWRGSQEVALNVRLRPEQNLVPRPQFDCCPPFFVCGGLVFQPLSFEYLQAWEFGSEPTHLRDLFCRGRLQPDRTEAVVLTQILGDDINQGYGSGFVGAPVVVSVNGQQVVNLAHLVRLVRTLRAQAQSTDLGAPTIRFQNMKTEQNLSRIPCFQNIQHYHWCTKAQMIKQMPQLEPAELA</sequence>
<proteinExistence type="inferred from homology"/>
<comment type="caution">
    <text evidence="6">The sequence shown here is derived from an EMBL/GenBank/DDBJ whole genome shotgun (WGS) entry which is preliminary data.</text>
</comment>
<evidence type="ECO:0000313" key="6">
    <source>
        <dbReference type="EMBL" id="CAE8682954.1"/>
    </source>
</evidence>
<comment type="similarity">
    <text evidence="1">Belongs to the peptidase S1C family.</text>
</comment>
<evidence type="ECO:0000313" key="7">
    <source>
        <dbReference type="Proteomes" id="UP000626109"/>
    </source>
</evidence>
<dbReference type="PRINTS" id="PR00834">
    <property type="entry name" value="PROTEASES2C"/>
</dbReference>
<protein>
    <recommendedName>
        <fullName evidence="5">Protease Do-like PDZ domain-containing protein</fullName>
    </recommendedName>
</protein>
<dbReference type="GO" id="GO:0006508">
    <property type="term" value="P:proteolysis"/>
    <property type="evidence" value="ECO:0007669"/>
    <property type="project" value="UniProtKB-KW"/>
</dbReference>
<dbReference type="InterPro" id="IPR009003">
    <property type="entry name" value="Peptidase_S1_PA"/>
</dbReference>
<dbReference type="InterPro" id="IPR046449">
    <property type="entry name" value="DEGP_PDZ_sf"/>
</dbReference>
<dbReference type="InterPro" id="IPR036034">
    <property type="entry name" value="PDZ_sf"/>
</dbReference>
<name>A0A813JND6_POLGL</name>
<dbReference type="SUPFAM" id="SSF50494">
    <property type="entry name" value="Trypsin-like serine proteases"/>
    <property type="match status" value="1"/>
</dbReference>
<dbReference type="Gene3D" id="2.30.42.10">
    <property type="match status" value="1"/>
</dbReference>
<evidence type="ECO:0000259" key="5">
    <source>
        <dbReference type="Pfam" id="PF17815"/>
    </source>
</evidence>
<dbReference type="GO" id="GO:0004252">
    <property type="term" value="F:serine-type endopeptidase activity"/>
    <property type="evidence" value="ECO:0007669"/>
    <property type="project" value="InterPro"/>
</dbReference>